<accession>A0AAU9APH4</accession>
<gene>
    <name evidence="2" type="ORF">LEN_1185</name>
</gene>
<dbReference type="KEGG" id="lem:LEN_1185"/>
<name>A0AAU9APH4_LYSEN</name>
<dbReference type="RefSeq" id="WP_074862908.1">
    <property type="nucleotide sequence ID" value="NZ_AP014940.1"/>
</dbReference>
<sequence>MRVSLPLAVALSFVLAGAAHGAERYVPLQQRLSAEQLKATGLDTLSSQQIQLLDQLLSQDHAVAVEETAKQVRSERRGLLDRHGPEEPLVSKLKAGEFRGWSGGTVLELENGQRWRVVEGSLFLGKPVPAPQVTIRPGMMGGWYLEAEGQTQKAKVKRVE</sequence>
<dbReference type="EMBL" id="AP014940">
    <property type="protein sequence ID" value="BAV96672.1"/>
    <property type="molecule type" value="Genomic_DNA"/>
</dbReference>
<dbReference type="Proteomes" id="UP000218824">
    <property type="component" value="Chromosome"/>
</dbReference>
<reference evidence="2 3" key="1">
    <citation type="journal article" date="2017" name="DNA Res.">
        <title>Complete genome sequence and expression profile of the commercial lytic enzyme producer Lysobacter enzymogenes M497-1.</title>
        <authorList>
            <person name="Takami H."/>
            <person name="Toyoda A."/>
            <person name="Uchiyama I."/>
            <person name="Itoh T."/>
            <person name="Takaki Y."/>
            <person name="Arai W."/>
            <person name="Nishi S."/>
            <person name="Kawai M."/>
            <person name="Shinya K."/>
            <person name="Ikeda H."/>
        </authorList>
    </citation>
    <scope>NUCLEOTIDE SEQUENCE [LARGE SCALE GENOMIC DNA]</scope>
    <source>
        <strain evidence="2 3">M497-1</strain>
    </source>
</reference>
<dbReference type="AlphaFoldDB" id="A0AAU9APH4"/>
<evidence type="ECO:0008006" key="4">
    <source>
        <dbReference type="Google" id="ProtNLM"/>
    </source>
</evidence>
<protein>
    <recommendedName>
        <fullName evidence="4">Secreted protein</fullName>
    </recommendedName>
</protein>
<dbReference type="GeneID" id="83063060"/>
<proteinExistence type="predicted"/>
<evidence type="ECO:0000313" key="2">
    <source>
        <dbReference type="EMBL" id="BAV96672.1"/>
    </source>
</evidence>
<evidence type="ECO:0000313" key="3">
    <source>
        <dbReference type="Proteomes" id="UP000218824"/>
    </source>
</evidence>
<feature type="signal peptide" evidence="1">
    <location>
        <begin position="1"/>
        <end position="21"/>
    </location>
</feature>
<evidence type="ECO:0000256" key="1">
    <source>
        <dbReference type="SAM" id="SignalP"/>
    </source>
</evidence>
<organism evidence="2 3">
    <name type="scientific">Lysobacter enzymogenes</name>
    <dbReference type="NCBI Taxonomy" id="69"/>
    <lineage>
        <taxon>Bacteria</taxon>
        <taxon>Pseudomonadati</taxon>
        <taxon>Pseudomonadota</taxon>
        <taxon>Gammaproteobacteria</taxon>
        <taxon>Lysobacterales</taxon>
        <taxon>Lysobacteraceae</taxon>
        <taxon>Lysobacter</taxon>
    </lineage>
</organism>
<feature type="chain" id="PRO_5043504828" description="Secreted protein" evidence="1">
    <location>
        <begin position="22"/>
        <end position="160"/>
    </location>
</feature>
<keyword evidence="1" id="KW-0732">Signal</keyword>